<evidence type="ECO:0000313" key="2">
    <source>
        <dbReference type="EMBL" id="KAJ5255871.1"/>
    </source>
</evidence>
<reference evidence="2 3" key="1">
    <citation type="journal article" date="2023" name="IMA Fungus">
        <title>Comparative genomic study of the Penicillium genus elucidates a diverse pangenome and 15 lateral gene transfer events.</title>
        <authorList>
            <person name="Petersen C."/>
            <person name="Sorensen T."/>
            <person name="Nielsen M.R."/>
            <person name="Sondergaard T.E."/>
            <person name="Sorensen J.L."/>
            <person name="Fitzpatrick D.A."/>
            <person name="Frisvad J.C."/>
            <person name="Nielsen K.L."/>
        </authorList>
    </citation>
    <scope>NUCLEOTIDE SEQUENCE [LARGE SCALE GENOMIC DNA]</scope>
    <source>
        <strain evidence="2 3">IBT 3361</strain>
    </source>
</reference>
<dbReference type="Proteomes" id="UP001220256">
    <property type="component" value="Unassembled WGS sequence"/>
</dbReference>
<name>A0ABQ8W6Q1_PENCH</name>
<feature type="compositionally biased region" description="Basic and acidic residues" evidence="1">
    <location>
        <begin position="83"/>
        <end position="92"/>
    </location>
</feature>
<evidence type="ECO:0000313" key="3">
    <source>
        <dbReference type="Proteomes" id="UP001220256"/>
    </source>
</evidence>
<keyword evidence="3" id="KW-1185">Reference proteome</keyword>
<organism evidence="2 3">
    <name type="scientific">Penicillium chrysogenum</name>
    <name type="common">Penicillium notatum</name>
    <dbReference type="NCBI Taxonomy" id="5076"/>
    <lineage>
        <taxon>Eukaryota</taxon>
        <taxon>Fungi</taxon>
        <taxon>Dikarya</taxon>
        <taxon>Ascomycota</taxon>
        <taxon>Pezizomycotina</taxon>
        <taxon>Eurotiomycetes</taxon>
        <taxon>Eurotiomycetidae</taxon>
        <taxon>Eurotiales</taxon>
        <taxon>Aspergillaceae</taxon>
        <taxon>Penicillium</taxon>
        <taxon>Penicillium chrysogenum species complex</taxon>
    </lineage>
</organism>
<gene>
    <name evidence="2" type="ORF">N7505_011022</name>
</gene>
<proteinExistence type="predicted"/>
<dbReference type="EMBL" id="JAPVEB010000010">
    <property type="protein sequence ID" value="KAJ5255871.1"/>
    <property type="molecule type" value="Genomic_DNA"/>
</dbReference>
<comment type="caution">
    <text evidence="2">The sequence shown here is derived from an EMBL/GenBank/DDBJ whole genome shotgun (WGS) entry which is preliminary data.</text>
</comment>
<sequence length="92" mass="10574">MTTLEVSIFPGKLKYFINGFVVPARRMENDPSRIRLPAITRPCFIKLIRSACIGHRHKPPGTRYQKTQTGDHRQLRAPSTSKQQEKSERLKG</sequence>
<protein>
    <submittedName>
        <fullName evidence="2">Uncharacterized protein</fullName>
    </submittedName>
</protein>
<feature type="region of interest" description="Disordered" evidence="1">
    <location>
        <begin position="55"/>
        <end position="92"/>
    </location>
</feature>
<evidence type="ECO:0000256" key="1">
    <source>
        <dbReference type="SAM" id="MobiDB-lite"/>
    </source>
</evidence>
<accession>A0ABQ8W6Q1</accession>